<feature type="domain" description="JmjC" evidence="17">
    <location>
        <begin position="849"/>
        <end position="994"/>
    </location>
</feature>
<comment type="function">
    <text evidence="11">Probable S-adenosyl-L-methionine-dependent methyltransferase that acts as a component of the wybutosine biosynthesis pathway. Wybutosine is a hyper modified guanosine with a tricyclic base found at the 3'-position adjacent to the anticodon of eukaryotic phenylalanine tRNA. May methylate the carboxyl group of leucine residues to form alpha-leucine ester residues.</text>
</comment>
<evidence type="ECO:0000256" key="16">
    <source>
        <dbReference type="SAM" id="MobiDB-lite"/>
    </source>
</evidence>
<evidence type="ECO:0000256" key="7">
    <source>
        <dbReference type="ARBA" id="ARBA00022603"/>
    </source>
</evidence>
<name>A0AAN7BRV3_9PEZI</name>
<evidence type="ECO:0000256" key="11">
    <source>
        <dbReference type="ARBA" id="ARBA00025588"/>
    </source>
</evidence>
<dbReference type="Proteomes" id="UP001301958">
    <property type="component" value="Unassembled WGS sequence"/>
</dbReference>
<comment type="similarity">
    <text evidence="3">Belongs to the methyltransferase superfamily. LCMT family.</text>
</comment>
<comment type="caution">
    <text evidence="18">The sequence shown here is derived from an EMBL/GenBank/DDBJ whole genome shotgun (WGS) entry which is preliminary data.</text>
</comment>
<evidence type="ECO:0000256" key="12">
    <source>
        <dbReference type="ARBA" id="ARBA00029750"/>
    </source>
</evidence>
<dbReference type="GO" id="GO:0030488">
    <property type="term" value="P:tRNA methylation"/>
    <property type="evidence" value="ECO:0007669"/>
    <property type="project" value="TreeGrafter"/>
</dbReference>
<reference evidence="18" key="2">
    <citation type="submission" date="2023-05" db="EMBL/GenBank/DDBJ databases">
        <authorList>
            <consortium name="Lawrence Berkeley National Laboratory"/>
            <person name="Steindorff A."/>
            <person name="Hensen N."/>
            <person name="Bonometti L."/>
            <person name="Westerberg I."/>
            <person name="Brannstrom I.O."/>
            <person name="Guillou S."/>
            <person name="Cros-Aarteil S."/>
            <person name="Calhoun S."/>
            <person name="Haridas S."/>
            <person name="Kuo A."/>
            <person name="Mondo S."/>
            <person name="Pangilinan J."/>
            <person name="Riley R."/>
            <person name="Labutti K."/>
            <person name="Andreopoulos B."/>
            <person name="Lipzen A."/>
            <person name="Chen C."/>
            <person name="Yanf M."/>
            <person name="Daum C."/>
            <person name="Ng V."/>
            <person name="Clum A."/>
            <person name="Ohm R."/>
            <person name="Martin F."/>
            <person name="Silar P."/>
            <person name="Natvig D."/>
            <person name="Lalanne C."/>
            <person name="Gautier V."/>
            <person name="Ament-Velasquez S.L."/>
            <person name="Kruys A."/>
            <person name="Hutchinson M.I."/>
            <person name="Powell A.J."/>
            <person name="Barry K."/>
            <person name="Miller A.N."/>
            <person name="Grigoriev I.V."/>
            <person name="Debuchy R."/>
            <person name="Gladieux P."/>
            <person name="Thoren M.H."/>
            <person name="Johannesson H."/>
        </authorList>
    </citation>
    <scope>NUCLEOTIDE SEQUENCE</scope>
    <source>
        <strain evidence="18">CBS 990.96</strain>
    </source>
</reference>
<dbReference type="InterPro" id="IPR029063">
    <property type="entry name" value="SAM-dependent_MTases_sf"/>
</dbReference>
<accession>A0AAN7BRV3</accession>
<dbReference type="AlphaFoldDB" id="A0AAN7BRV3"/>
<dbReference type="GO" id="GO:0031591">
    <property type="term" value="P:wybutosine biosynthetic process"/>
    <property type="evidence" value="ECO:0007669"/>
    <property type="project" value="TreeGrafter"/>
</dbReference>
<evidence type="ECO:0000256" key="13">
    <source>
        <dbReference type="ARBA" id="ARBA00030231"/>
    </source>
</evidence>
<dbReference type="SUPFAM" id="SSF51197">
    <property type="entry name" value="Clavaminate synthase-like"/>
    <property type="match status" value="1"/>
</dbReference>
<evidence type="ECO:0000313" key="19">
    <source>
        <dbReference type="Proteomes" id="UP001301958"/>
    </source>
</evidence>
<dbReference type="SMART" id="SM00558">
    <property type="entry name" value="JmjC"/>
    <property type="match status" value="1"/>
</dbReference>
<evidence type="ECO:0000313" key="18">
    <source>
        <dbReference type="EMBL" id="KAK4228360.1"/>
    </source>
</evidence>
<dbReference type="GO" id="GO:0008175">
    <property type="term" value="F:tRNA methyltransferase activity"/>
    <property type="evidence" value="ECO:0007669"/>
    <property type="project" value="TreeGrafter"/>
</dbReference>
<evidence type="ECO:0000256" key="10">
    <source>
        <dbReference type="ARBA" id="ARBA00022694"/>
    </source>
</evidence>
<evidence type="ECO:0000256" key="14">
    <source>
        <dbReference type="ARBA" id="ARBA00030847"/>
    </source>
</evidence>
<evidence type="ECO:0000256" key="2">
    <source>
        <dbReference type="ARBA" id="ARBA00004797"/>
    </source>
</evidence>
<sequence>MTRKHKPPPNPDDGNQPLPKSAQAKAQDDQVMGTNSSSIVSKRSVEKLYYPSEPPFFRYFVKKFQRRSPLINRGYWLRLRVIDVLVRDFLRRPLHDGKRKKVVVNLGCGSDVLPWQCITRYKEDCEVGKVVFVDVDFPELIERKKGVVLGEEGLRGKLTGVREGEGKGKDGVVLRSEEYVMVGCDLRDLKKLGGLLREAIGLGEGGGLGECEFVFVAEVSITYMEREGADGVLGWASTVGDAEFVLLEQILPDGEDHPFASTMLSHFDKLNTQLKSVHVYPTVKHQYERFTSLGWEDVKVWTLWQAWVDEIFLSSDERRRLDDVEPFDEWEEFALFASHYCVVRARTVYEGEKTPSLKIPDSQVIPTQPVEFQFDETAGSRGQRRFAAAMQPLEENTLLNVFGLGPKSRLQNCDVYGQGEGSFTFGEGGPSSRMCHSITDLGDYVLLIGGRGSPSSPLKDCWIFDKEKKLWGRLNDLPMPLYRHSVTAIGKSGMVLLFGGRREKEIFGGCLAFHPACGWRELEVDGDKPTAVYGAVLCSSEYSLGGIYAGGIDENGLLVDQVLSWKANFDDVKKPRITFTRLRPSEDLSENDSYRLVTRFGASCVRHGDEYILVGGVARDHILSHQDEVLAFSTTESTFKITRRIVRGESSIPRPLFTGHSTVSLKYGQIVTMGGGATCFSMGTFWNKGVYTLSLPSADDNAASGTGPRWVHERTVDIIPGERSTTASKQQLDGDVGAQIKPIERVQLKTKDDFIKIVQTGQPVVLEGLDVGSCVSAWTLEHIAEKIGKETKVVVHEAASQVMDFNAKNFKYVTTEFGDFAKRVARGDKLYLRALSNEKPSEKPAVLAEDFQALAADFVLPEQLSLVEENLFSSVLRLSGPVNMWLHYDVMANVYCQIGGSKRLILFPPSDVEFLSFAPGASSSSIDVFSSLGSPELMRTHPHEAVLGRGEILFLPPLWLHTATPTSDASIAVNVFFKDLSSASYSAGRDVYGNRDLAAYEKGRQDVARIAKSFEKIPAAAREFYILRLAEELRRKAI</sequence>
<dbReference type="PROSITE" id="PS51184">
    <property type="entry name" value="JMJC"/>
    <property type="match status" value="1"/>
</dbReference>
<organism evidence="18 19">
    <name type="scientific">Podospora fimiseda</name>
    <dbReference type="NCBI Taxonomy" id="252190"/>
    <lineage>
        <taxon>Eukaryota</taxon>
        <taxon>Fungi</taxon>
        <taxon>Dikarya</taxon>
        <taxon>Ascomycota</taxon>
        <taxon>Pezizomycotina</taxon>
        <taxon>Sordariomycetes</taxon>
        <taxon>Sordariomycetidae</taxon>
        <taxon>Sordariales</taxon>
        <taxon>Podosporaceae</taxon>
        <taxon>Podospora</taxon>
    </lineage>
</organism>
<evidence type="ECO:0000256" key="9">
    <source>
        <dbReference type="ARBA" id="ARBA00022691"/>
    </source>
</evidence>
<keyword evidence="10" id="KW-0819">tRNA processing</keyword>
<dbReference type="InterPro" id="IPR003347">
    <property type="entry name" value="JmjC_dom"/>
</dbReference>
<dbReference type="SUPFAM" id="SSF117281">
    <property type="entry name" value="Kelch motif"/>
    <property type="match status" value="1"/>
</dbReference>
<dbReference type="SMART" id="SM00612">
    <property type="entry name" value="Kelch"/>
    <property type="match status" value="1"/>
</dbReference>
<dbReference type="Gene3D" id="2.60.120.650">
    <property type="entry name" value="Cupin"/>
    <property type="match status" value="1"/>
</dbReference>
<proteinExistence type="inferred from homology"/>
<dbReference type="Gene3D" id="6.10.140.1470">
    <property type="match status" value="1"/>
</dbReference>
<feature type="region of interest" description="Disordered" evidence="16">
    <location>
        <begin position="1"/>
        <end position="38"/>
    </location>
</feature>
<comment type="catalytic activity">
    <reaction evidence="15">
        <text>7-[(3S)-(3-amino-3-methoxycarbonyl)propyl]wyosine(37) in tRNA(Phe) + S-adenosyl-L-methionine + CO2 = wybutosine(37) in tRNA(Phe) + S-adenosyl-L-homocysteine + 2 H(+)</text>
        <dbReference type="Rhea" id="RHEA:37119"/>
        <dbReference type="Rhea" id="RHEA-COMP:11844"/>
        <dbReference type="Rhea" id="RHEA-COMP:11847"/>
        <dbReference type="ChEBI" id="CHEBI:15378"/>
        <dbReference type="ChEBI" id="CHEBI:16526"/>
        <dbReference type="ChEBI" id="CHEBI:57856"/>
        <dbReference type="ChEBI" id="CHEBI:59789"/>
        <dbReference type="ChEBI" id="CHEBI:73544"/>
        <dbReference type="ChEBI" id="CHEBI:74275"/>
        <dbReference type="EC" id="2.3.1.231"/>
    </reaction>
</comment>
<dbReference type="EMBL" id="MU865319">
    <property type="protein sequence ID" value="KAK4228360.1"/>
    <property type="molecule type" value="Genomic_DNA"/>
</dbReference>
<reference evidence="18" key="1">
    <citation type="journal article" date="2023" name="Mol. Phylogenet. Evol.">
        <title>Genome-scale phylogeny and comparative genomics of the fungal order Sordariales.</title>
        <authorList>
            <person name="Hensen N."/>
            <person name="Bonometti L."/>
            <person name="Westerberg I."/>
            <person name="Brannstrom I.O."/>
            <person name="Guillou S."/>
            <person name="Cros-Aarteil S."/>
            <person name="Calhoun S."/>
            <person name="Haridas S."/>
            <person name="Kuo A."/>
            <person name="Mondo S."/>
            <person name="Pangilinan J."/>
            <person name="Riley R."/>
            <person name="LaButti K."/>
            <person name="Andreopoulos B."/>
            <person name="Lipzen A."/>
            <person name="Chen C."/>
            <person name="Yan M."/>
            <person name="Daum C."/>
            <person name="Ng V."/>
            <person name="Clum A."/>
            <person name="Steindorff A."/>
            <person name="Ohm R.A."/>
            <person name="Martin F."/>
            <person name="Silar P."/>
            <person name="Natvig D.O."/>
            <person name="Lalanne C."/>
            <person name="Gautier V."/>
            <person name="Ament-Velasquez S.L."/>
            <person name="Kruys A."/>
            <person name="Hutchinson M.I."/>
            <person name="Powell A.J."/>
            <person name="Barry K."/>
            <person name="Miller A.N."/>
            <person name="Grigoriev I.V."/>
            <person name="Debuchy R."/>
            <person name="Gladieux P."/>
            <person name="Hiltunen Thoren M."/>
            <person name="Johannesson H."/>
        </authorList>
    </citation>
    <scope>NUCLEOTIDE SEQUENCE</scope>
    <source>
        <strain evidence="18">CBS 990.96</strain>
    </source>
</reference>
<protein>
    <recommendedName>
        <fullName evidence="6">tRNA wybutosine-synthesizing protein 4</fullName>
        <ecNumber evidence="5">2.1.1.290</ecNumber>
        <ecNumber evidence="4">2.3.1.231</ecNumber>
    </recommendedName>
    <alternativeName>
        <fullName evidence="13">Leucine carboxyl methyltransferase 2</fullName>
    </alternativeName>
    <alternativeName>
        <fullName evidence="14">tRNA(Phe) (7-(3-amino-3-(methoxycarbonyl)propyl)wyosine(37)-N)-methoxycarbonyltransferase</fullName>
    </alternativeName>
    <alternativeName>
        <fullName evidence="12">tRNA(Phe) (7-(3-amino-3-carboxypropyl)wyosine(37)-O)-methyltransferase</fullName>
    </alternativeName>
</protein>
<dbReference type="EC" id="2.1.1.290" evidence="5"/>
<evidence type="ECO:0000259" key="17">
    <source>
        <dbReference type="PROSITE" id="PS51184"/>
    </source>
</evidence>
<dbReference type="Gene3D" id="2.120.10.80">
    <property type="entry name" value="Kelch-type beta propeller"/>
    <property type="match status" value="1"/>
</dbReference>
<comment type="catalytic activity">
    <reaction evidence="1">
        <text>7-[(3S)-3-amino-3-carboxypropyl]wyosine(37) in tRNA(Phe) + S-adenosyl-L-methionine = 7-[(3S)-(3-amino-3-methoxycarbonyl)propyl]wyosine(37) in tRNA(Phe) + S-adenosyl-L-homocysteine</text>
        <dbReference type="Rhea" id="RHEA:36903"/>
        <dbReference type="Rhea" id="RHEA-COMP:10379"/>
        <dbReference type="Rhea" id="RHEA-COMP:11844"/>
        <dbReference type="ChEBI" id="CHEBI:57856"/>
        <dbReference type="ChEBI" id="CHEBI:59789"/>
        <dbReference type="ChEBI" id="CHEBI:73543"/>
        <dbReference type="ChEBI" id="CHEBI:74275"/>
        <dbReference type="EC" id="2.1.1.290"/>
    </reaction>
</comment>
<keyword evidence="9" id="KW-0949">S-adenosyl-L-methionine</keyword>
<comment type="pathway">
    <text evidence="2">tRNA modification; wybutosine-tRNA(Phe) biosynthesis.</text>
</comment>
<evidence type="ECO:0000256" key="4">
    <source>
        <dbReference type="ARBA" id="ARBA00012155"/>
    </source>
</evidence>
<dbReference type="Gene3D" id="3.40.50.150">
    <property type="entry name" value="Vaccinia Virus protein VP39"/>
    <property type="match status" value="1"/>
</dbReference>
<evidence type="ECO:0000256" key="15">
    <source>
        <dbReference type="ARBA" id="ARBA00049250"/>
    </source>
</evidence>
<dbReference type="FunFam" id="2.60.120.650:FF:000043">
    <property type="entry name" value="tRNA wybutosine-synthesizing protein 4"/>
    <property type="match status" value="1"/>
</dbReference>
<evidence type="ECO:0000256" key="6">
    <source>
        <dbReference type="ARBA" id="ARBA00018045"/>
    </source>
</evidence>
<dbReference type="PANTHER" id="PTHR46529:SF1">
    <property type="entry name" value="TRNA WYBUTOSINE-SYNTHESIZING PROTEIN 4"/>
    <property type="match status" value="1"/>
</dbReference>
<dbReference type="PANTHER" id="PTHR46529">
    <property type="entry name" value="TRNA WYBUTOSINE-SYNTHESIZING PROTEIN 4"/>
    <property type="match status" value="1"/>
</dbReference>
<dbReference type="SUPFAM" id="SSF53335">
    <property type="entry name" value="S-adenosyl-L-methionine-dependent methyltransferases"/>
    <property type="match status" value="1"/>
</dbReference>
<dbReference type="InterPro" id="IPR015915">
    <property type="entry name" value="Kelch-typ_b-propeller"/>
</dbReference>
<dbReference type="InterPro" id="IPR007213">
    <property type="entry name" value="Ppm1/Ppm2/Tcmp"/>
</dbReference>
<evidence type="ECO:0000256" key="8">
    <source>
        <dbReference type="ARBA" id="ARBA00022679"/>
    </source>
</evidence>
<keyword evidence="7 18" id="KW-0489">Methyltransferase</keyword>
<evidence type="ECO:0000256" key="3">
    <source>
        <dbReference type="ARBA" id="ARBA00010703"/>
    </source>
</evidence>
<evidence type="ECO:0000256" key="1">
    <source>
        <dbReference type="ARBA" id="ARBA00001806"/>
    </source>
</evidence>
<gene>
    <name evidence="18" type="ORF">QBC38DRAFT_388783</name>
</gene>
<dbReference type="Pfam" id="PF13418">
    <property type="entry name" value="Beta-prop_TYW4"/>
    <property type="match status" value="1"/>
</dbReference>
<keyword evidence="8" id="KW-0808">Transferase</keyword>
<dbReference type="EC" id="2.3.1.231" evidence="4"/>
<dbReference type="Pfam" id="PF04072">
    <property type="entry name" value="LCM"/>
    <property type="match status" value="1"/>
</dbReference>
<keyword evidence="19" id="KW-1185">Reference proteome</keyword>
<dbReference type="InterPro" id="IPR006652">
    <property type="entry name" value="Kelch_1"/>
</dbReference>
<evidence type="ECO:0000256" key="5">
    <source>
        <dbReference type="ARBA" id="ARBA00012779"/>
    </source>
</evidence>
<dbReference type="InterPro" id="IPR041667">
    <property type="entry name" value="Cupin_8"/>
</dbReference>
<dbReference type="Pfam" id="PF13621">
    <property type="entry name" value="Cupin_8"/>
    <property type="match status" value="1"/>
</dbReference>